<dbReference type="PANTHER" id="PTHR43280">
    <property type="entry name" value="ARAC-FAMILY TRANSCRIPTIONAL REGULATOR"/>
    <property type="match status" value="1"/>
</dbReference>
<evidence type="ECO:0000256" key="1">
    <source>
        <dbReference type="ARBA" id="ARBA00023015"/>
    </source>
</evidence>
<dbReference type="SMART" id="SM00342">
    <property type="entry name" value="HTH_ARAC"/>
    <property type="match status" value="1"/>
</dbReference>
<dbReference type="Gene3D" id="2.60.120.280">
    <property type="entry name" value="Regulatory protein AraC"/>
    <property type="match status" value="1"/>
</dbReference>
<keyword evidence="3" id="KW-0804">Transcription</keyword>
<evidence type="ECO:0000313" key="5">
    <source>
        <dbReference type="EMBL" id="UVI33313.1"/>
    </source>
</evidence>
<dbReference type="PROSITE" id="PS01124">
    <property type="entry name" value="HTH_ARAC_FAMILY_2"/>
    <property type="match status" value="1"/>
</dbReference>
<dbReference type="RefSeq" id="WP_258389367.1">
    <property type="nucleotide sequence ID" value="NZ_CP091430.1"/>
</dbReference>
<reference evidence="5" key="1">
    <citation type="submission" date="2022-01" db="EMBL/GenBank/DDBJ databases">
        <title>Paenibacillus spongiae sp. nov., isolated from marine sponge.</title>
        <authorList>
            <person name="Li Z."/>
            <person name="Zhang M."/>
        </authorList>
    </citation>
    <scope>NUCLEOTIDE SEQUENCE</scope>
    <source>
        <strain evidence="5">PHS-Z3</strain>
    </source>
</reference>
<dbReference type="SUPFAM" id="SSF46689">
    <property type="entry name" value="Homeodomain-like"/>
    <property type="match status" value="2"/>
</dbReference>
<dbReference type="InterPro" id="IPR037923">
    <property type="entry name" value="HTH-like"/>
</dbReference>
<feature type="domain" description="HTH araC/xylS-type" evidence="4">
    <location>
        <begin position="185"/>
        <end position="283"/>
    </location>
</feature>
<dbReference type="PRINTS" id="PR00032">
    <property type="entry name" value="HTHARAC"/>
</dbReference>
<dbReference type="EMBL" id="CP091430">
    <property type="protein sequence ID" value="UVI33313.1"/>
    <property type="molecule type" value="Genomic_DNA"/>
</dbReference>
<protein>
    <submittedName>
        <fullName evidence="5">AraC family transcriptional regulator</fullName>
    </submittedName>
</protein>
<keyword evidence="6" id="KW-1185">Reference proteome</keyword>
<sequence length="287" mass="32896">MKFRAAFQFPDIEDGGHASREEMLVVNSAGYEETDDPGGTMHRKKGRKDYYLAYNHSGRMKVKTGGIIREAAAGSVFLYKPYEEQYYGQYDKNCLMANYWVHFTGYGAADLLMKAGMQEGALYEAGIFQELPPLFDAMISEIADRKPHYAEISASILQQIVYLISQRLTLNEQLLRIQGKEMLLSESLHFLQKHYMKPVTVRELADLCGLSVSRFAVLFKAYTGQSPKQYLIWFRLQKAKEFLAASALNIRQISALTGFDDQLYFSRVFRKFEGTTPTLYREMKKQG</sequence>
<dbReference type="Proteomes" id="UP001057877">
    <property type="component" value="Chromosome"/>
</dbReference>
<evidence type="ECO:0000256" key="3">
    <source>
        <dbReference type="ARBA" id="ARBA00023163"/>
    </source>
</evidence>
<dbReference type="InterPro" id="IPR020449">
    <property type="entry name" value="Tscrpt_reg_AraC-type_HTH"/>
</dbReference>
<dbReference type="Pfam" id="PF12833">
    <property type="entry name" value="HTH_18"/>
    <property type="match status" value="1"/>
</dbReference>
<dbReference type="PANTHER" id="PTHR43280:SF28">
    <property type="entry name" value="HTH-TYPE TRANSCRIPTIONAL ACTIVATOR RHAS"/>
    <property type="match status" value="1"/>
</dbReference>
<keyword evidence="2" id="KW-0238">DNA-binding</keyword>
<name>A0ABY5SM66_9BACL</name>
<evidence type="ECO:0000259" key="4">
    <source>
        <dbReference type="PROSITE" id="PS01124"/>
    </source>
</evidence>
<evidence type="ECO:0000256" key="2">
    <source>
        <dbReference type="ARBA" id="ARBA00023125"/>
    </source>
</evidence>
<dbReference type="InterPro" id="IPR018060">
    <property type="entry name" value="HTH_AraC"/>
</dbReference>
<dbReference type="InterPro" id="IPR018062">
    <property type="entry name" value="HTH_AraC-typ_CS"/>
</dbReference>
<evidence type="ECO:0000313" key="6">
    <source>
        <dbReference type="Proteomes" id="UP001057877"/>
    </source>
</evidence>
<organism evidence="5 6">
    <name type="scientific">Paenibacillus spongiae</name>
    <dbReference type="NCBI Taxonomy" id="2909671"/>
    <lineage>
        <taxon>Bacteria</taxon>
        <taxon>Bacillati</taxon>
        <taxon>Bacillota</taxon>
        <taxon>Bacilli</taxon>
        <taxon>Bacillales</taxon>
        <taxon>Paenibacillaceae</taxon>
        <taxon>Paenibacillus</taxon>
    </lineage>
</organism>
<accession>A0ABY5SM66</accession>
<proteinExistence type="predicted"/>
<keyword evidence="1" id="KW-0805">Transcription regulation</keyword>
<dbReference type="SUPFAM" id="SSF51215">
    <property type="entry name" value="Regulatory protein AraC"/>
    <property type="match status" value="1"/>
</dbReference>
<gene>
    <name evidence="5" type="ORF">L1F29_16350</name>
</gene>
<dbReference type="PROSITE" id="PS00041">
    <property type="entry name" value="HTH_ARAC_FAMILY_1"/>
    <property type="match status" value="1"/>
</dbReference>
<dbReference type="InterPro" id="IPR009057">
    <property type="entry name" value="Homeodomain-like_sf"/>
</dbReference>
<dbReference type="Gene3D" id="1.10.10.60">
    <property type="entry name" value="Homeodomain-like"/>
    <property type="match status" value="2"/>
</dbReference>